<proteinExistence type="predicted"/>
<dbReference type="RefSeq" id="YP_007349316.1">
    <property type="nucleotide sequence ID" value="NC_020081.2"/>
</dbReference>
<evidence type="ECO:0000313" key="1">
    <source>
        <dbReference type="EMBL" id="AGB62723.1"/>
    </source>
</evidence>
<name>L0L994_9CAUD</name>
<dbReference type="OrthoDB" id="35283at10239"/>
<evidence type="ECO:0000313" key="2">
    <source>
        <dbReference type="Proteomes" id="UP000010364"/>
    </source>
</evidence>
<dbReference type="GeneID" id="14516134"/>
<protein>
    <submittedName>
        <fullName evidence="1">Uncharacterized protein</fullName>
    </submittedName>
</protein>
<dbReference type="KEGG" id="vg:14516134"/>
<dbReference type="EMBL" id="JX238501">
    <property type="protein sequence ID" value="AGB62723.1"/>
    <property type="molecule type" value="Genomic_DNA"/>
</dbReference>
<accession>L0L994</accession>
<reference evidence="1" key="1">
    <citation type="submission" date="2013-11" db="EMBL/GenBank/DDBJ databases">
        <title>Discovery of phiAGATE novel phage infecting Bacillus pumilus leads to new insights in phylogeny of subfamily Spounavirinae.</title>
        <authorList>
            <person name="Barylski J."/>
            <person name="Nowicki G."/>
            <person name="Gozdzicka-Jozefiak A."/>
        </authorList>
    </citation>
    <scope>NUCLEOTIDE SEQUENCE [LARGE SCALE GENOMIC DNA]</scope>
</reference>
<dbReference type="Proteomes" id="UP000010364">
    <property type="component" value="Segment"/>
</dbReference>
<sequence length="139" mass="15846">MIMSEINKSIHEQLQDINLNLAKEKSKYTDAVGRSVRLKQELQAVKFTEFTKRFPHLTDRENDNVIGVEKAAKDDESNILGYTMCASADSFEIHIEDDDEVTNFFKVDPMSLTVLSQLVEDAFAFHYGKKVKLTVAIDE</sequence>
<keyword evidence="2" id="KW-1185">Reference proteome</keyword>
<organism evidence="1 2">
    <name type="scientific">Bacillus phage phiAGATE</name>
    <dbReference type="NCBI Taxonomy" id="1204533"/>
    <lineage>
        <taxon>Viruses</taxon>
        <taxon>Duplodnaviria</taxon>
        <taxon>Heunggongvirae</taxon>
        <taxon>Uroviricota</taxon>
        <taxon>Caudoviricetes</taxon>
        <taxon>Herelleviridae</taxon>
        <taxon>Bastillevirinae</taxon>
        <taxon>Agatevirus</taxon>
        <taxon>Agatevirus agate</taxon>
    </lineage>
</organism>